<keyword evidence="5 6" id="KW-0238">DNA-binding</keyword>
<dbReference type="CDD" id="cd03278">
    <property type="entry name" value="ABC_SMC_barmotin"/>
    <property type="match status" value="2"/>
</dbReference>
<comment type="caution">
    <text evidence="9">The sequence shown here is derived from an EMBL/GenBank/DDBJ whole genome shotgun (WGS) entry which is preliminary data.</text>
</comment>
<feature type="region of interest" description="Disordered" evidence="7">
    <location>
        <begin position="722"/>
        <end position="764"/>
    </location>
</feature>
<keyword evidence="1 6" id="KW-0963">Cytoplasm</keyword>
<dbReference type="EMBL" id="BAABBO010000024">
    <property type="protein sequence ID" value="GAA3979670.1"/>
    <property type="molecule type" value="Genomic_DNA"/>
</dbReference>
<dbReference type="PIRSF" id="PIRSF005719">
    <property type="entry name" value="SMC"/>
    <property type="match status" value="1"/>
</dbReference>
<comment type="function">
    <text evidence="6">Required for chromosome condensation and partitioning.</text>
</comment>
<feature type="coiled-coil region" evidence="6">
    <location>
        <begin position="853"/>
        <end position="922"/>
    </location>
</feature>
<feature type="compositionally biased region" description="Basic and acidic residues" evidence="7">
    <location>
        <begin position="738"/>
        <end position="764"/>
    </location>
</feature>
<evidence type="ECO:0000256" key="7">
    <source>
        <dbReference type="SAM" id="MobiDB-lite"/>
    </source>
</evidence>
<organism evidence="9 10">
    <name type="scientific">Allohahella marinimesophila</name>
    <dbReference type="NCBI Taxonomy" id="1054972"/>
    <lineage>
        <taxon>Bacteria</taxon>
        <taxon>Pseudomonadati</taxon>
        <taxon>Pseudomonadota</taxon>
        <taxon>Gammaproteobacteria</taxon>
        <taxon>Oceanospirillales</taxon>
        <taxon>Hahellaceae</taxon>
        <taxon>Allohahella</taxon>
    </lineage>
</organism>
<dbReference type="Proteomes" id="UP001501337">
    <property type="component" value="Unassembled WGS sequence"/>
</dbReference>
<comment type="domain">
    <text evidence="6">Contains large globular domains required for ATP hydrolysis at each terminus and a third globular domain forming a flexible hinge near the middle of the molecule. These domains are separated by coiled-coil structures.</text>
</comment>
<evidence type="ECO:0000256" key="2">
    <source>
        <dbReference type="ARBA" id="ARBA00022741"/>
    </source>
</evidence>
<evidence type="ECO:0000313" key="9">
    <source>
        <dbReference type="EMBL" id="GAA3979670.1"/>
    </source>
</evidence>
<keyword evidence="3 6" id="KW-0067">ATP-binding</keyword>
<dbReference type="HAMAP" id="MF_01894">
    <property type="entry name" value="Smc_prok"/>
    <property type="match status" value="1"/>
</dbReference>
<evidence type="ECO:0000256" key="6">
    <source>
        <dbReference type="HAMAP-Rule" id="MF_01894"/>
    </source>
</evidence>
<accession>A0ABP7QB91</accession>
<name>A0ABP7QB91_9GAMM</name>
<evidence type="ECO:0000259" key="8">
    <source>
        <dbReference type="Pfam" id="PF02463"/>
    </source>
</evidence>
<feature type="coiled-coil region" evidence="6">
    <location>
        <begin position="300"/>
        <end position="503"/>
    </location>
</feature>
<reference evidence="10" key="1">
    <citation type="journal article" date="2019" name="Int. J. Syst. Evol. Microbiol.">
        <title>The Global Catalogue of Microorganisms (GCM) 10K type strain sequencing project: providing services to taxonomists for standard genome sequencing and annotation.</title>
        <authorList>
            <consortium name="The Broad Institute Genomics Platform"/>
            <consortium name="The Broad Institute Genome Sequencing Center for Infectious Disease"/>
            <person name="Wu L."/>
            <person name="Ma J."/>
        </authorList>
    </citation>
    <scope>NUCLEOTIDE SEQUENCE [LARGE SCALE GENOMIC DNA]</scope>
    <source>
        <strain evidence="10">JCM 17555</strain>
    </source>
</reference>
<feature type="binding site" evidence="6">
    <location>
        <begin position="32"/>
        <end position="39"/>
    </location>
    <ligand>
        <name>ATP</name>
        <dbReference type="ChEBI" id="CHEBI:30616"/>
    </ligand>
</feature>
<dbReference type="InterPro" id="IPR011890">
    <property type="entry name" value="SMC_prok"/>
</dbReference>
<proteinExistence type="inferred from homology"/>
<dbReference type="InterPro" id="IPR003395">
    <property type="entry name" value="RecF/RecN/SMC_N"/>
</dbReference>
<dbReference type="Pfam" id="PF02463">
    <property type="entry name" value="SMC_N"/>
    <property type="match status" value="1"/>
</dbReference>
<protein>
    <recommendedName>
        <fullName evidence="6">Chromosome partition protein Smc</fullName>
    </recommendedName>
</protein>
<dbReference type="PANTHER" id="PTHR43977">
    <property type="entry name" value="STRUCTURAL MAINTENANCE OF CHROMOSOMES PROTEIN 3"/>
    <property type="match status" value="1"/>
</dbReference>
<feature type="coiled-coil region" evidence="6">
    <location>
        <begin position="170"/>
        <end position="245"/>
    </location>
</feature>
<feature type="domain" description="RecF/RecN/SMC N-terminal" evidence="8">
    <location>
        <begin position="3"/>
        <end position="1176"/>
    </location>
</feature>
<dbReference type="Gene3D" id="3.40.50.300">
    <property type="entry name" value="P-loop containing nucleotide triphosphate hydrolases"/>
    <property type="match status" value="2"/>
</dbReference>
<keyword evidence="10" id="KW-1185">Reference proteome</keyword>
<keyword evidence="4 6" id="KW-0175">Coiled coil</keyword>
<evidence type="ECO:0000313" key="10">
    <source>
        <dbReference type="Proteomes" id="UP001501337"/>
    </source>
</evidence>
<evidence type="ECO:0000256" key="1">
    <source>
        <dbReference type="ARBA" id="ARBA00022490"/>
    </source>
</evidence>
<comment type="similarity">
    <text evidence="6">Belongs to the SMC family.</text>
</comment>
<comment type="subunit">
    <text evidence="6">Homodimer.</text>
</comment>
<dbReference type="NCBIfam" id="TIGR02168">
    <property type="entry name" value="SMC_prok_B"/>
    <property type="match status" value="1"/>
</dbReference>
<feature type="coiled-coil region" evidence="6">
    <location>
        <begin position="1000"/>
        <end position="1037"/>
    </location>
</feature>
<dbReference type="RefSeq" id="WP_344809810.1">
    <property type="nucleotide sequence ID" value="NZ_BAABBO010000024.1"/>
</dbReference>
<gene>
    <name evidence="6 9" type="primary">smc</name>
    <name evidence="9" type="ORF">GCM10022278_40230</name>
</gene>
<evidence type="ECO:0000256" key="4">
    <source>
        <dbReference type="ARBA" id="ARBA00023054"/>
    </source>
</evidence>
<keyword evidence="2 6" id="KW-0547">Nucleotide-binding</keyword>
<dbReference type="InterPro" id="IPR027417">
    <property type="entry name" value="P-loop_NTPase"/>
</dbReference>
<dbReference type="Gene3D" id="1.10.287.1490">
    <property type="match status" value="1"/>
</dbReference>
<dbReference type="SUPFAM" id="SSF57997">
    <property type="entry name" value="Tropomyosin"/>
    <property type="match status" value="1"/>
</dbReference>
<dbReference type="SUPFAM" id="SSF52540">
    <property type="entry name" value="P-loop containing nucleoside triphosphate hydrolases"/>
    <property type="match status" value="1"/>
</dbReference>
<sequence length="1194" mass="132704">MRLKSIKLAGFKSFVDPTTVRFPGNMSAIVGPNGCGKSNIIDAVRWVMGESSAKHLRGESMADVIFNGSTARKPVSQASIELIFDNCLGRVTGAFAQYDELAVRRMVTRDGVSAYYINGQKTRKRDLTDLFLGTGLGPRSYAIIEQGMISRLVESKPEDLRVFVEEAAGISKYKERRKDTESRIHRTRENLERLQDVRDELGKQLQSLQRQARNAARYLEYKASAKQAEARLAAIRWQQHQARAEQLSASVEAYNDRIKDRLLGRQATEASLSAGRERLSALHQAIDAGQAAFYGASGEVAECEQALNSRTRERSTLQRERETLALELAALGEEIEREQVQLEELLEEQEAIVEAIEVLAETVHEASAERQAHSQTLRSEQYTLTEMQTRRRELQREAELKQSLQQQSERLLAQLEDQLEQARVALQQDNDDQGDERALVLRGQLAAAQARIEEVEQALEDTQTQIAALRTQLEEVRREGQLQQQKQQAAETETRMLEQLEKDALKRQSGSIRDWIEKAQKAGLTLTPLRQLVKADPAWEHCIEALLQQRLSGYHIDSHETLQGVDPALLANLPAGLVLTTAKAASDAVIDQPNAAFELKAPAGVLEWLQGARPAGGLHSALADVAQLGAGEYFCTVDGVTVGRSWICADTVGASSADSSTKGATDSLHGALGRQRRLASLQVEVEAGQMGREAADSAFKSLQSELDRLEAAQREFNQVLRETGQEESRLKTSQTALEESRKKAEAARDRARQQIESIQEKQAREEAHRQSCKVAWSDALQSLDTLIPELDALQSDVTTLQQQHDSAASEVRQQEIRLQELRLAQEGLKGRVGGLQTSLAKSQQAEARGQAQLAQMSQTLEKAQQSIPELEAALPGLLEIRNQQEQALAKLRATLSELESDIREENTRYGSLDEELQSLRGEQEKQRLELVSLQHGMQTQIDVLDRLDESLGTQLELLANDELEVSDQAGLEQSLMGELRQTEERIQKLGAINLAAVEEYEAQQQRAEYLQAQQEDLETALTTLEDAIRKIDRETRQKFRETYDAINEGLQQLFPKVFGGGEAYLELTGDDLLNTGIAIMARPPGKKNSTIHLLSGGEKALTAIALVFAIFRLNPAPFCMLDEVDAPLDDANVLRYSNIVKEMSEHVQFIYISHNKIAMERADHLLGVTMHEAGVSRMVAVDVEAALAMVEEAG</sequence>
<dbReference type="InterPro" id="IPR024704">
    <property type="entry name" value="SMC"/>
</dbReference>
<evidence type="ECO:0000256" key="5">
    <source>
        <dbReference type="ARBA" id="ARBA00023125"/>
    </source>
</evidence>
<comment type="subcellular location">
    <subcellularLocation>
        <location evidence="6">Cytoplasm</location>
    </subcellularLocation>
</comment>
<evidence type="ECO:0000256" key="3">
    <source>
        <dbReference type="ARBA" id="ARBA00022840"/>
    </source>
</evidence>